<dbReference type="OrthoDB" id="10290868at2759"/>
<evidence type="ECO:0000313" key="1">
    <source>
        <dbReference type="EMBL" id="OLP86132.1"/>
    </source>
</evidence>
<comment type="caution">
    <text evidence="1">The sequence shown here is derived from an EMBL/GenBank/DDBJ whole genome shotgun (WGS) entry which is preliminary data.</text>
</comment>
<sequence length="146" mass="16121">MESSPVDPASSALRLQMPVLLRIASRSGHYDDGDAPAEKLALRASTVEGNPRWKQMLSRAIMTQSLYQLAGEQTIGKLLFHRQDKFPLGSKFRHLGRLVGVQSFTLKSAAGPWQMGGWVPFPRATEKHVESSDVHRRSYLAAGVHG</sequence>
<proteinExistence type="predicted"/>
<name>A0A1Q9CT77_SYMMI</name>
<evidence type="ECO:0000313" key="2">
    <source>
        <dbReference type="Proteomes" id="UP000186817"/>
    </source>
</evidence>
<dbReference type="EMBL" id="LSRX01000934">
    <property type="protein sequence ID" value="OLP86132.1"/>
    <property type="molecule type" value="Genomic_DNA"/>
</dbReference>
<accession>A0A1Q9CT77</accession>
<protein>
    <submittedName>
        <fullName evidence="1">Uncharacterized protein</fullName>
    </submittedName>
</protein>
<organism evidence="1 2">
    <name type="scientific">Symbiodinium microadriaticum</name>
    <name type="common">Dinoflagellate</name>
    <name type="synonym">Zooxanthella microadriatica</name>
    <dbReference type="NCBI Taxonomy" id="2951"/>
    <lineage>
        <taxon>Eukaryota</taxon>
        <taxon>Sar</taxon>
        <taxon>Alveolata</taxon>
        <taxon>Dinophyceae</taxon>
        <taxon>Suessiales</taxon>
        <taxon>Symbiodiniaceae</taxon>
        <taxon>Symbiodinium</taxon>
    </lineage>
</organism>
<dbReference type="Proteomes" id="UP000186817">
    <property type="component" value="Unassembled WGS sequence"/>
</dbReference>
<reference evidence="1 2" key="1">
    <citation type="submission" date="2016-02" db="EMBL/GenBank/DDBJ databases">
        <title>Genome analysis of coral dinoflagellate symbionts highlights evolutionary adaptations to a symbiotic lifestyle.</title>
        <authorList>
            <person name="Aranda M."/>
            <person name="Li Y."/>
            <person name="Liew Y.J."/>
            <person name="Baumgarten S."/>
            <person name="Simakov O."/>
            <person name="Wilson M."/>
            <person name="Piel J."/>
            <person name="Ashoor H."/>
            <person name="Bougouffa S."/>
            <person name="Bajic V.B."/>
            <person name="Ryu T."/>
            <person name="Ravasi T."/>
            <person name="Bayer T."/>
            <person name="Micklem G."/>
            <person name="Kim H."/>
            <person name="Bhak J."/>
            <person name="Lajeunesse T.C."/>
            <person name="Voolstra C.R."/>
        </authorList>
    </citation>
    <scope>NUCLEOTIDE SEQUENCE [LARGE SCALE GENOMIC DNA]</scope>
    <source>
        <strain evidence="1 2">CCMP2467</strain>
    </source>
</reference>
<dbReference type="AlphaFoldDB" id="A0A1Q9CT77"/>
<keyword evidence="2" id="KW-1185">Reference proteome</keyword>
<gene>
    <name evidence="1" type="ORF">AK812_SmicGene32784</name>
</gene>